<reference evidence="1" key="1">
    <citation type="journal article" date="2021" name="Proc. Natl. Acad. Sci. U.S.A.">
        <title>A Catalog of Tens of Thousands of Viruses from Human Metagenomes Reveals Hidden Associations with Chronic Diseases.</title>
        <authorList>
            <person name="Tisza M.J."/>
            <person name="Buck C.B."/>
        </authorList>
    </citation>
    <scope>NUCLEOTIDE SEQUENCE</scope>
    <source>
        <strain evidence="1">CtCpP1</strain>
    </source>
</reference>
<name>A0A8S5V7G1_9CAUD</name>
<evidence type="ECO:0000313" key="1">
    <source>
        <dbReference type="EMBL" id="DAG02682.1"/>
    </source>
</evidence>
<protein>
    <submittedName>
        <fullName evidence="1">Uncharacterized protein</fullName>
    </submittedName>
</protein>
<organism evidence="1">
    <name type="scientific">Myoviridae sp. ctCpP1</name>
    <dbReference type="NCBI Taxonomy" id="2825054"/>
    <lineage>
        <taxon>Viruses</taxon>
        <taxon>Duplodnaviria</taxon>
        <taxon>Heunggongvirae</taxon>
        <taxon>Uroviricota</taxon>
        <taxon>Caudoviricetes</taxon>
    </lineage>
</organism>
<accession>A0A8S5V7G1</accession>
<sequence length="123" mass="13966">MASQCNPFTLFPNQVQSATLWKYTAPGLDNIKLADVKTIIKHSTESDQPAEYGTRINSRRFHIQTDNLPENLRNDMEAWPDLILRIDNGRTYQITKASRGDDMDTGKTMFITLTGNPYGRTSL</sequence>
<proteinExistence type="predicted"/>
<dbReference type="EMBL" id="BK016213">
    <property type="protein sequence ID" value="DAG02682.1"/>
    <property type="molecule type" value="Genomic_DNA"/>
</dbReference>